<dbReference type="Proteomes" id="UP000824469">
    <property type="component" value="Unassembled WGS sequence"/>
</dbReference>
<protein>
    <submittedName>
        <fullName evidence="2">Uncharacterized protein</fullName>
    </submittedName>
</protein>
<sequence length="125" mass="13789">YGCYQPVTFRELPTGSGTAADIRRIVEVRRAPVAFQMLPAGSTRVTTRSNRSAAGTLVAIVWMLPANSRFCATSRQQERKRNGIQPAGSKSMLLPADTRKIGATGQEEEGNATSRQQKYQLRFEN</sequence>
<name>A0AA38FA55_TAXCH</name>
<comment type="caution">
    <text evidence="2">The sequence shown here is derived from an EMBL/GenBank/DDBJ whole genome shotgun (WGS) entry which is preliminary data.</text>
</comment>
<organism evidence="2 3">
    <name type="scientific">Taxus chinensis</name>
    <name type="common">Chinese yew</name>
    <name type="synonym">Taxus wallichiana var. chinensis</name>
    <dbReference type="NCBI Taxonomy" id="29808"/>
    <lineage>
        <taxon>Eukaryota</taxon>
        <taxon>Viridiplantae</taxon>
        <taxon>Streptophyta</taxon>
        <taxon>Embryophyta</taxon>
        <taxon>Tracheophyta</taxon>
        <taxon>Spermatophyta</taxon>
        <taxon>Pinopsida</taxon>
        <taxon>Pinidae</taxon>
        <taxon>Conifers II</taxon>
        <taxon>Cupressales</taxon>
        <taxon>Taxaceae</taxon>
        <taxon>Taxus</taxon>
    </lineage>
</organism>
<feature type="region of interest" description="Disordered" evidence="1">
    <location>
        <begin position="73"/>
        <end position="125"/>
    </location>
</feature>
<proteinExistence type="predicted"/>
<reference evidence="2 3" key="1">
    <citation type="journal article" date="2021" name="Nat. Plants">
        <title>The Taxus genome provides insights into paclitaxel biosynthesis.</title>
        <authorList>
            <person name="Xiong X."/>
            <person name="Gou J."/>
            <person name="Liao Q."/>
            <person name="Li Y."/>
            <person name="Zhou Q."/>
            <person name="Bi G."/>
            <person name="Li C."/>
            <person name="Du R."/>
            <person name="Wang X."/>
            <person name="Sun T."/>
            <person name="Guo L."/>
            <person name="Liang H."/>
            <person name="Lu P."/>
            <person name="Wu Y."/>
            <person name="Zhang Z."/>
            <person name="Ro D.K."/>
            <person name="Shang Y."/>
            <person name="Huang S."/>
            <person name="Yan J."/>
        </authorList>
    </citation>
    <scope>NUCLEOTIDE SEQUENCE [LARGE SCALE GENOMIC DNA]</scope>
    <source>
        <strain evidence="2">Ta-2019</strain>
    </source>
</reference>
<feature type="non-terminal residue" evidence="2">
    <location>
        <position position="1"/>
    </location>
</feature>
<accession>A0AA38FA55</accession>
<evidence type="ECO:0000313" key="2">
    <source>
        <dbReference type="EMBL" id="KAH9294968.1"/>
    </source>
</evidence>
<dbReference type="EMBL" id="JAHRHJ020000011">
    <property type="protein sequence ID" value="KAH9294968.1"/>
    <property type="molecule type" value="Genomic_DNA"/>
</dbReference>
<dbReference type="AlphaFoldDB" id="A0AA38FA55"/>
<gene>
    <name evidence="2" type="ORF">KI387_038556</name>
</gene>
<keyword evidence="3" id="KW-1185">Reference proteome</keyword>
<evidence type="ECO:0000313" key="3">
    <source>
        <dbReference type="Proteomes" id="UP000824469"/>
    </source>
</evidence>
<evidence type="ECO:0000256" key="1">
    <source>
        <dbReference type="SAM" id="MobiDB-lite"/>
    </source>
</evidence>